<dbReference type="EMBL" id="CM007905">
    <property type="protein sequence ID" value="OTF93025.1"/>
    <property type="molecule type" value="Genomic_DNA"/>
</dbReference>
<accession>A0A251S2T7</accession>
<reference evidence="2" key="1">
    <citation type="journal article" date="2017" name="Nature">
        <title>The sunflower genome provides insights into oil metabolism, flowering and Asterid evolution.</title>
        <authorList>
            <person name="Badouin H."/>
            <person name="Gouzy J."/>
            <person name="Grassa C.J."/>
            <person name="Murat F."/>
            <person name="Staton S.E."/>
            <person name="Cottret L."/>
            <person name="Lelandais-Briere C."/>
            <person name="Owens G.L."/>
            <person name="Carrere S."/>
            <person name="Mayjonade B."/>
            <person name="Legrand L."/>
            <person name="Gill N."/>
            <person name="Kane N.C."/>
            <person name="Bowers J.E."/>
            <person name="Hubner S."/>
            <person name="Bellec A."/>
            <person name="Berard A."/>
            <person name="Berges H."/>
            <person name="Blanchet N."/>
            <person name="Boniface M.C."/>
            <person name="Brunel D."/>
            <person name="Catrice O."/>
            <person name="Chaidir N."/>
            <person name="Claudel C."/>
            <person name="Donnadieu C."/>
            <person name="Faraut T."/>
            <person name="Fievet G."/>
            <person name="Helmstetter N."/>
            <person name="King M."/>
            <person name="Knapp S.J."/>
            <person name="Lai Z."/>
            <person name="Le Paslier M.C."/>
            <person name="Lippi Y."/>
            <person name="Lorenzon L."/>
            <person name="Mandel J.R."/>
            <person name="Marage G."/>
            <person name="Marchand G."/>
            <person name="Marquand E."/>
            <person name="Bret-Mestries E."/>
            <person name="Morien E."/>
            <person name="Nambeesan S."/>
            <person name="Nguyen T."/>
            <person name="Pegot-Espagnet P."/>
            <person name="Pouilly N."/>
            <person name="Raftis F."/>
            <person name="Sallet E."/>
            <person name="Schiex T."/>
            <person name="Thomas J."/>
            <person name="Vandecasteele C."/>
            <person name="Vares D."/>
            <person name="Vear F."/>
            <person name="Vautrin S."/>
            <person name="Crespi M."/>
            <person name="Mangin B."/>
            <person name="Burke J.M."/>
            <person name="Salse J."/>
            <person name="Munos S."/>
            <person name="Vincourt P."/>
            <person name="Rieseberg L.H."/>
            <person name="Langlade N.B."/>
        </authorList>
    </citation>
    <scope>NUCLEOTIDE SEQUENCE [LARGE SCALE GENOMIC DNA]</scope>
    <source>
        <strain evidence="2">cv. SF193</strain>
    </source>
</reference>
<protein>
    <submittedName>
        <fullName evidence="1">Uncharacterized protein</fullName>
    </submittedName>
</protein>
<organism evidence="1 2">
    <name type="scientific">Helianthus annuus</name>
    <name type="common">Common sunflower</name>
    <dbReference type="NCBI Taxonomy" id="4232"/>
    <lineage>
        <taxon>Eukaryota</taxon>
        <taxon>Viridiplantae</taxon>
        <taxon>Streptophyta</taxon>
        <taxon>Embryophyta</taxon>
        <taxon>Tracheophyta</taxon>
        <taxon>Spermatophyta</taxon>
        <taxon>Magnoliopsida</taxon>
        <taxon>eudicotyledons</taxon>
        <taxon>Gunneridae</taxon>
        <taxon>Pentapetalae</taxon>
        <taxon>asterids</taxon>
        <taxon>campanulids</taxon>
        <taxon>Asterales</taxon>
        <taxon>Asteraceae</taxon>
        <taxon>Asteroideae</taxon>
        <taxon>Heliantheae alliance</taxon>
        <taxon>Heliantheae</taxon>
        <taxon>Helianthus</taxon>
    </lineage>
</organism>
<evidence type="ECO:0000313" key="2">
    <source>
        <dbReference type="Proteomes" id="UP000215914"/>
    </source>
</evidence>
<proteinExistence type="predicted"/>
<keyword evidence="2" id="KW-1185">Reference proteome</keyword>
<dbReference type="AlphaFoldDB" id="A0A251S2T7"/>
<dbReference type="Proteomes" id="UP000215914">
    <property type="component" value="Chromosome 16"/>
</dbReference>
<evidence type="ECO:0000313" key="1">
    <source>
        <dbReference type="EMBL" id="OTF93025.1"/>
    </source>
</evidence>
<dbReference type="InParanoid" id="A0A251S2T7"/>
<name>A0A251S2T7_HELAN</name>
<sequence>MTFRNVEVSAQVLQRFISKCSLLHYFVLVELEKGIESVPEGNNFTFVDLFNVFLCLILLLSQSII</sequence>
<gene>
    <name evidence="1" type="ORF">HannXRQ_Chr16g0528371</name>
</gene>